<comment type="caution">
    <text evidence="1">The sequence shown here is derived from an EMBL/GenBank/DDBJ whole genome shotgun (WGS) entry which is preliminary data.</text>
</comment>
<keyword evidence="2" id="KW-1185">Reference proteome</keyword>
<evidence type="ECO:0000313" key="1">
    <source>
        <dbReference type="EMBL" id="KAK9996726.1"/>
    </source>
</evidence>
<name>A0AAW2CEY5_9ROSI</name>
<dbReference type="Proteomes" id="UP001459277">
    <property type="component" value="Unassembled WGS sequence"/>
</dbReference>
<reference evidence="1 2" key="1">
    <citation type="submission" date="2024-01" db="EMBL/GenBank/DDBJ databases">
        <title>A telomere-to-telomere, gap-free genome of sweet tea (Lithocarpus litseifolius).</title>
        <authorList>
            <person name="Zhou J."/>
        </authorList>
    </citation>
    <scope>NUCLEOTIDE SEQUENCE [LARGE SCALE GENOMIC DNA]</scope>
    <source>
        <strain evidence="1">Zhou-2022a</strain>
        <tissue evidence="1">Leaf</tissue>
    </source>
</reference>
<accession>A0AAW2CEY5</accession>
<proteinExistence type="predicted"/>
<organism evidence="1 2">
    <name type="scientific">Lithocarpus litseifolius</name>
    <dbReference type="NCBI Taxonomy" id="425828"/>
    <lineage>
        <taxon>Eukaryota</taxon>
        <taxon>Viridiplantae</taxon>
        <taxon>Streptophyta</taxon>
        <taxon>Embryophyta</taxon>
        <taxon>Tracheophyta</taxon>
        <taxon>Spermatophyta</taxon>
        <taxon>Magnoliopsida</taxon>
        <taxon>eudicotyledons</taxon>
        <taxon>Gunneridae</taxon>
        <taxon>Pentapetalae</taxon>
        <taxon>rosids</taxon>
        <taxon>fabids</taxon>
        <taxon>Fagales</taxon>
        <taxon>Fagaceae</taxon>
        <taxon>Lithocarpus</taxon>
    </lineage>
</organism>
<evidence type="ECO:0000313" key="2">
    <source>
        <dbReference type="Proteomes" id="UP001459277"/>
    </source>
</evidence>
<dbReference type="EMBL" id="JAZDWU010000007">
    <property type="protein sequence ID" value="KAK9996726.1"/>
    <property type="molecule type" value="Genomic_DNA"/>
</dbReference>
<gene>
    <name evidence="1" type="ORF">SO802_021412</name>
</gene>
<protein>
    <submittedName>
        <fullName evidence="1">Uncharacterized protein</fullName>
    </submittedName>
</protein>
<dbReference type="AlphaFoldDB" id="A0AAW2CEY5"/>
<sequence length="111" mass="12228">MDDCLYNMGGLGFKTPIALPPKFKISDAETFDGIEDPKQHVRRIKYAINNGQLEKGKGKPPIKKTYGGEEANSKAPNLVNVSAIIRQQLLAYPGFIKKACREFSDLGMTLA</sequence>